<organism evidence="2 3">
    <name type="scientific">Marisediminicola antarctica</name>
    <dbReference type="NCBI Taxonomy" id="674079"/>
    <lineage>
        <taxon>Bacteria</taxon>
        <taxon>Bacillati</taxon>
        <taxon>Actinomycetota</taxon>
        <taxon>Actinomycetes</taxon>
        <taxon>Micrococcales</taxon>
        <taxon>Microbacteriaceae</taxon>
        <taxon>Marisediminicola</taxon>
    </lineage>
</organism>
<proteinExistence type="predicted"/>
<dbReference type="Pfam" id="PF01966">
    <property type="entry name" value="HD"/>
    <property type="match status" value="1"/>
</dbReference>
<dbReference type="SUPFAM" id="SSF109604">
    <property type="entry name" value="HD-domain/PDEase-like"/>
    <property type="match status" value="1"/>
</dbReference>
<protein>
    <recommendedName>
        <fullName evidence="1">HD domain-containing protein</fullName>
    </recommendedName>
</protein>
<keyword evidence="3" id="KW-1185">Reference proteome</keyword>
<dbReference type="Gene3D" id="1.10.3210.10">
    <property type="entry name" value="Hypothetical protein af1432"/>
    <property type="match status" value="1"/>
</dbReference>
<evidence type="ECO:0000259" key="1">
    <source>
        <dbReference type="Pfam" id="PF01966"/>
    </source>
</evidence>
<gene>
    <name evidence="2" type="ORF">BHD05_01715</name>
</gene>
<dbReference type="OrthoDB" id="942406at2"/>
<evidence type="ECO:0000313" key="3">
    <source>
        <dbReference type="Proteomes" id="UP000464507"/>
    </source>
</evidence>
<dbReference type="RefSeq" id="WP_161884893.1">
    <property type="nucleotide sequence ID" value="NZ_CP017146.1"/>
</dbReference>
<feature type="domain" description="HD" evidence="1">
    <location>
        <begin position="47"/>
        <end position="159"/>
    </location>
</feature>
<dbReference type="AlphaFoldDB" id="A0A7L5AEN3"/>
<sequence>MTIQSQHPLDLGGSVATGQSPRVERDCLDEVWRAAAPFLRTRQNDTHTPLSFFFAELLLDEHPQADDLVVRLAILLHDSGWSAIDEDRIFSEGFVADWRTSDVRYLHEVEGCRIARDLLPPLGYPEGVVDAVTRIIDGHDTRPVAHCLEDELVRDADRLWRFTPAGIALASGWFDKTPAEYYEQLTERTYSELITDAARRMATAELARSRELLKLDIL</sequence>
<dbReference type="Proteomes" id="UP000464507">
    <property type="component" value="Chromosome"/>
</dbReference>
<evidence type="ECO:0000313" key="2">
    <source>
        <dbReference type="EMBL" id="QHO68537.1"/>
    </source>
</evidence>
<dbReference type="EMBL" id="CP017146">
    <property type="protein sequence ID" value="QHO68537.1"/>
    <property type="molecule type" value="Genomic_DNA"/>
</dbReference>
<reference evidence="2 3" key="1">
    <citation type="submission" date="2016-09" db="EMBL/GenBank/DDBJ databases">
        <title>Complete genome sequence of microbes from the polar regions.</title>
        <authorList>
            <person name="Liao L."/>
            <person name="Chen B."/>
        </authorList>
    </citation>
    <scope>NUCLEOTIDE SEQUENCE [LARGE SCALE GENOMIC DNA]</scope>
    <source>
        <strain evidence="2 3">ZS314</strain>
    </source>
</reference>
<dbReference type="InterPro" id="IPR006674">
    <property type="entry name" value="HD_domain"/>
</dbReference>
<dbReference type="KEGG" id="mant:BHD05_01715"/>
<name>A0A7L5AEN3_9MICO</name>
<accession>A0A7L5AEN3</accession>